<comment type="caution">
    <text evidence="2">The sequence shown here is derived from an EMBL/GenBank/DDBJ whole genome shotgun (WGS) entry which is preliminary data.</text>
</comment>
<proteinExistence type="predicted"/>
<dbReference type="RefSeq" id="WP_359211683.1">
    <property type="nucleotide sequence ID" value="NZ_JBEZAM010000037.1"/>
</dbReference>
<sequence length="753" mass="77872">MRIAMPRRHIPVAIGVVLAVVAIGPFLAAPAGAAPVAATAQAAGTAAAVQTAPIQVPFLASGGSVIGAGTTGFLTKDADNIVRWTRYADGVSQVIDTAGGGVVHGSASDFVVVSWGKLQRYGTEKAVVYDMATGAAPVTFNGFEGYITGAEGSALFDDGHFAHPRLSTQNGSVRTNTVVAGMTEGSESEFSIRDSLPGTALGYYKATEPAGAKKLVVVDIAGARVTDTYAPGEGATFAGGASITADRVDWAESVDGKTVLASAKRGSAEVTRVPLTGDGPAVYQGALGGGWFTFGDAWNSDAASGIVARSVTGETSVKLLDHAESVMKAADGTLLAVGTTADRGTGVYRLSVKDGKPAAELIAATGEPPAPTTPISYTGHAVPAVLNLDGVAKTPLSWKFSTSQADLTVVLKHKATSASFRGTVRPRTTGTGVLPDGSLGIDWAGETGGWSGDQAAPNGAYEWRVTARPWNGMPAVTATGAFEVTRTPKAHDYNDNGSPDLFARRTDGKLNAIDTRWDDATGRLVTGETRHWAVYTGDWNAYDRVEAVGDIAGSTAFDAVARDRAGVLWLHVGDPTVTKDPVRIGGGWNTYTQFTGGSDLTGDGRADLVAVDTVGDLYLYKGTGSTTAPFAPRTKIGYGWGIYNQLTATGQIGGNPTGDLVARDKDGVLWTYLGKGDGTFAPRTKIGGGWNVYADIVGIGDGNKDGRPDVYARTPTGATYFYPGTGDYSVPFKPRSATQTGVAPAETAYNQLF</sequence>
<feature type="chain" id="PRO_5047104774" evidence="1">
    <location>
        <begin position="34"/>
        <end position="753"/>
    </location>
</feature>
<dbReference type="Proteomes" id="UP001551210">
    <property type="component" value="Unassembled WGS sequence"/>
</dbReference>
<keyword evidence="3" id="KW-1185">Reference proteome</keyword>
<feature type="signal peptide" evidence="1">
    <location>
        <begin position="1"/>
        <end position="33"/>
    </location>
</feature>
<organism evidence="2 3">
    <name type="scientific">Streptomyces exfoliatus</name>
    <name type="common">Streptomyces hydrogenans</name>
    <dbReference type="NCBI Taxonomy" id="1905"/>
    <lineage>
        <taxon>Bacteria</taxon>
        <taxon>Bacillati</taxon>
        <taxon>Actinomycetota</taxon>
        <taxon>Actinomycetes</taxon>
        <taxon>Kitasatosporales</taxon>
        <taxon>Streptomycetaceae</taxon>
        <taxon>Streptomyces</taxon>
    </lineage>
</organism>
<accession>A0ABV3D369</accession>
<dbReference type="SUPFAM" id="SSF69318">
    <property type="entry name" value="Integrin alpha N-terminal domain"/>
    <property type="match status" value="1"/>
</dbReference>
<evidence type="ECO:0000256" key="1">
    <source>
        <dbReference type="SAM" id="SignalP"/>
    </source>
</evidence>
<protein>
    <submittedName>
        <fullName evidence="2">VCBS repeat-containing protein</fullName>
    </submittedName>
</protein>
<keyword evidence="1" id="KW-0732">Signal</keyword>
<reference evidence="2 3" key="1">
    <citation type="submission" date="2024-06" db="EMBL/GenBank/DDBJ databases">
        <title>The Natural Products Discovery Center: Release of the First 8490 Sequenced Strains for Exploring Actinobacteria Biosynthetic Diversity.</title>
        <authorList>
            <person name="Kalkreuter E."/>
            <person name="Kautsar S.A."/>
            <person name="Yang D."/>
            <person name="Bader C.D."/>
            <person name="Teijaro C.N."/>
            <person name="Fluegel L."/>
            <person name="Davis C.M."/>
            <person name="Simpson J.R."/>
            <person name="Lauterbach L."/>
            <person name="Steele A.D."/>
            <person name="Gui C."/>
            <person name="Meng S."/>
            <person name="Li G."/>
            <person name="Viehrig K."/>
            <person name="Ye F."/>
            <person name="Su P."/>
            <person name="Kiefer A.F."/>
            <person name="Nichols A."/>
            <person name="Cepeda A.J."/>
            <person name="Yan W."/>
            <person name="Fan B."/>
            <person name="Jiang Y."/>
            <person name="Adhikari A."/>
            <person name="Zheng C.-J."/>
            <person name="Schuster L."/>
            <person name="Cowan T.M."/>
            <person name="Smanski M.J."/>
            <person name="Chevrette M.G."/>
            <person name="De Carvalho L.P.S."/>
            <person name="Shen B."/>
        </authorList>
    </citation>
    <scope>NUCLEOTIDE SEQUENCE [LARGE SCALE GENOMIC DNA]</scope>
    <source>
        <strain evidence="2 3">NPDC045705</strain>
    </source>
</reference>
<name>A0ABV3D369_STREX</name>
<gene>
    <name evidence="2" type="ORF">AB0A76_23605</name>
</gene>
<dbReference type="EMBL" id="JBEZAM010000037">
    <property type="protein sequence ID" value="MEU7296163.1"/>
    <property type="molecule type" value="Genomic_DNA"/>
</dbReference>
<evidence type="ECO:0000313" key="3">
    <source>
        <dbReference type="Proteomes" id="UP001551210"/>
    </source>
</evidence>
<dbReference type="InterPro" id="IPR028994">
    <property type="entry name" value="Integrin_alpha_N"/>
</dbReference>
<evidence type="ECO:0000313" key="2">
    <source>
        <dbReference type="EMBL" id="MEU7296163.1"/>
    </source>
</evidence>